<gene>
    <name evidence="2" type="ORF">ACFPM3_02405</name>
</gene>
<dbReference type="Gene3D" id="3.40.50.1820">
    <property type="entry name" value="alpha/beta hydrolase"/>
    <property type="match status" value="1"/>
</dbReference>
<reference evidence="3" key="1">
    <citation type="journal article" date="2019" name="Int. J. Syst. Evol. Microbiol.">
        <title>The Global Catalogue of Microorganisms (GCM) 10K type strain sequencing project: providing services to taxonomists for standard genome sequencing and annotation.</title>
        <authorList>
            <consortium name="The Broad Institute Genomics Platform"/>
            <consortium name="The Broad Institute Genome Sequencing Center for Infectious Disease"/>
            <person name="Wu L."/>
            <person name="Ma J."/>
        </authorList>
    </citation>
    <scope>NUCLEOTIDE SEQUENCE [LARGE SCALE GENOMIC DNA]</scope>
    <source>
        <strain evidence="3">CGMCC 4.1648</strain>
    </source>
</reference>
<organism evidence="2 3">
    <name type="scientific">Streptomyces coeruleoprunus</name>
    <dbReference type="NCBI Taxonomy" id="285563"/>
    <lineage>
        <taxon>Bacteria</taxon>
        <taxon>Bacillati</taxon>
        <taxon>Actinomycetota</taxon>
        <taxon>Actinomycetes</taxon>
        <taxon>Kitasatosporales</taxon>
        <taxon>Streptomycetaceae</taxon>
        <taxon>Streptomyces</taxon>
    </lineage>
</organism>
<protein>
    <submittedName>
        <fullName evidence="2">Alpha/beta fold hydrolase</fullName>
    </submittedName>
</protein>
<name>A0ABV9X6A4_9ACTN</name>
<dbReference type="EMBL" id="JBHSJD010000001">
    <property type="protein sequence ID" value="MFC5021000.1"/>
    <property type="molecule type" value="Genomic_DNA"/>
</dbReference>
<dbReference type="InterPro" id="IPR029058">
    <property type="entry name" value="AB_hydrolase_fold"/>
</dbReference>
<dbReference type="RefSeq" id="WP_345692017.1">
    <property type="nucleotide sequence ID" value="NZ_JBHMCZ010000025.1"/>
</dbReference>
<sequence>MPMDPDRTKAFDAEAFHAAYDAVLAARWPAGTTRTTVPTPYGPTHVNSHGPEDGPPVVLLHGGGTTSTVWFGTAAELGRTHRVHAVDLIGDPGRSVPGDDHPPVRTVADLTAWLGAVLDGLGAERAALCGHSYGAWIALHFALHAPRRVVRLVLLDATNCFTGYRARYLLRAVPMLLRPTPARTRAFLRWETRGATLDETWLRLEAHTAAFPAARPVTGPRPAARALHALRPPTLLLLAGRSRAHDVGKAAAAARDVPAVRTETLPGATHHTLPLASPPGTDRRIAEFLRVEG</sequence>
<dbReference type="SUPFAM" id="SSF53474">
    <property type="entry name" value="alpha/beta-Hydrolases"/>
    <property type="match status" value="1"/>
</dbReference>
<dbReference type="PANTHER" id="PTHR43798:SF33">
    <property type="entry name" value="HYDROLASE, PUTATIVE (AFU_ORTHOLOGUE AFUA_2G14860)-RELATED"/>
    <property type="match status" value="1"/>
</dbReference>
<comment type="caution">
    <text evidence="2">The sequence shown here is derived from an EMBL/GenBank/DDBJ whole genome shotgun (WGS) entry which is preliminary data.</text>
</comment>
<evidence type="ECO:0000259" key="1">
    <source>
        <dbReference type="Pfam" id="PF12697"/>
    </source>
</evidence>
<keyword evidence="2" id="KW-0378">Hydrolase</keyword>
<dbReference type="InterPro" id="IPR050266">
    <property type="entry name" value="AB_hydrolase_sf"/>
</dbReference>
<keyword evidence="3" id="KW-1185">Reference proteome</keyword>
<dbReference type="PANTHER" id="PTHR43798">
    <property type="entry name" value="MONOACYLGLYCEROL LIPASE"/>
    <property type="match status" value="1"/>
</dbReference>
<evidence type="ECO:0000313" key="2">
    <source>
        <dbReference type="EMBL" id="MFC5021000.1"/>
    </source>
</evidence>
<accession>A0ABV9X6A4</accession>
<dbReference type="InterPro" id="IPR000073">
    <property type="entry name" value="AB_hydrolase_1"/>
</dbReference>
<dbReference type="Pfam" id="PF12697">
    <property type="entry name" value="Abhydrolase_6"/>
    <property type="match status" value="1"/>
</dbReference>
<evidence type="ECO:0000313" key="3">
    <source>
        <dbReference type="Proteomes" id="UP001595829"/>
    </source>
</evidence>
<feature type="domain" description="AB hydrolase-1" evidence="1">
    <location>
        <begin position="57"/>
        <end position="278"/>
    </location>
</feature>
<proteinExistence type="predicted"/>
<dbReference type="GO" id="GO:0016787">
    <property type="term" value="F:hydrolase activity"/>
    <property type="evidence" value="ECO:0007669"/>
    <property type="project" value="UniProtKB-KW"/>
</dbReference>
<dbReference type="Proteomes" id="UP001595829">
    <property type="component" value="Unassembled WGS sequence"/>
</dbReference>